<sequence length="183" mass="19347">MPDPDCISTFSPFPSSPILQSKHCTIAATAVFIKLNASVVPGHPLLPPPNGTKLNFILSLSSSCSFKNLSGRNSLGWSQESGSLIMAYKFIATAVFGGTSKPFILQCWRHSLVSLSVSFTTACKYGMLGTSDSSTSLTLPVTNSISFLTLSNASGWLRSSAIAHCIASAEVSVPAMNRSLPQE</sequence>
<organism evidence="1 2">
    <name type="scientific">Mucuna pruriens</name>
    <name type="common">Velvet bean</name>
    <name type="synonym">Dolichos pruriens</name>
    <dbReference type="NCBI Taxonomy" id="157652"/>
    <lineage>
        <taxon>Eukaryota</taxon>
        <taxon>Viridiplantae</taxon>
        <taxon>Streptophyta</taxon>
        <taxon>Embryophyta</taxon>
        <taxon>Tracheophyta</taxon>
        <taxon>Spermatophyta</taxon>
        <taxon>Magnoliopsida</taxon>
        <taxon>eudicotyledons</taxon>
        <taxon>Gunneridae</taxon>
        <taxon>Pentapetalae</taxon>
        <taxon>rosids</taxon>
        <taxon>fabids</taxon>
        <taxon>Fabales</taxon>
        <taxon>Fabaceae</taxon>
        <taxon>Papilionoideae</taxon>
        <taxon>50 kb inversion clade</taxon>
        <taxon>NPAAA clade</taxon>
        <taxon>indigoferoid/millettioid clade</taxon>
        <taxon>Phaseoleae</taxon>
        <taxon>Mucuna</taxon>
    </lineage>
</organism>
<name>A0A371EMR3_MUCPR</name>
<evidence type="ECO:0000313" key="2">
    <source>
        <dbReference type="Proteomes" id="UP000257109"/>
    </source>
</evidence>
<dbReference type="AlphaFoldDB" id="A0A371EMR3"/>
<feature type="non-terminal residue" evidence="1">
    <location>
        <position position="1"/>
    </location>
</feature>
<dbReference type="Proteomes" id="UP000257109">
    <property type="component" value="Unassembled WGS sequence"/>
</dbReference>
<proteinExistence type="predicted"/>
<dbReference type="EMBL" id="QJKJ01013033">
    <property type="protein sequence ID" value="RDX67352.1"/>
    <property type="molecule type" value="Genomic_DNA"/>
</dbReference>
<comment type="caution">
    <text evidence="1">The sequence shown here is derived from an EMBL/GenBank/DDBJ whole genome shotgun (WGS) entry which is preliminary data.</text>
</comment>
<evidence type="ECO:0000313" key="1">
    <source>
        <dbReference type="EMBL" id="RDX67352.1"/>
    </source>
</evidence>
<protein>
    <submittedName>
        <fullName evidence="1">Uncharacterized protein</fullName>
    </submittedName>
</protein>
<gene>
    <name evidence="1" type="ORF">CR513_53784</name>
</gene>
<accession>A0A371EMR3</accession>
<reference evidence="1" key="1">
    <citation type="submission" date="2018-05" db="EMBL/GenBank/DDBJ databases">
        <title>Draft genome of Mucuna pruriens seed.</title>
        <authorList>
            <person name="Nnadi N.E."/>
            <person name="Vos R."/>
            <person name="Hasami M.H."/>
            <person name="Devisetty U.K."/>
            <person name="Aguiy J.C."/>
        </authorList>
    </citation>
    <scope>NUCLEOTIDE SEQUENCE [LARGE SCALE GENOMIC DNA]</scope>
    <source>
        <strain evidence="1">JCA_2017</strain>
    </source>
</reference>
<keyword evidence="2" id="KW-1185">Reference proteome</keyword>